<dbReference type="Pfam" id="PF13456">
    <property type="entry name" value="RVT_3"/>
    <property type="match status" value="1"/>
</dbReference>
<proteinExistence type="predicted"/>
<name>A0A1E5UKE0_9POAL</name>
<evidence type="ECO:0000259" key="1">
    <source>
        <dbReference type="Pfam" id="PF13456"/>
    </source>
</evidence>
<gene>
    <name evidence="2" type="ORF">BAE44_0025639</name>
</gene>
<evidence type="ECO:0000313" key="3">
    <source>
        <dbReference type="Proteomes" id="UP000095767"/>
    </source>
</evidence>
<dbReference type="AlphaFoldDB" id="A0A1E5UKE0"/>
<dbReference type="GO" id="GO:0004523">
    <property type="term" value="F:RNA-DNA hybrid ribonuclease activity"/>
    <property type="evidence" value="ECO:0007669"/>
    <property type="project" value="InterPro"/>
</dbReference>
<dbReference type="InterPro" id="IPR002156">
    <property type="entry name" value="RNaseH_domain"/>
</dbReference>
<dbReference type="GO" id="GO:0003676">
    <property type="term" value="F:nucleic acid binding"/>
    <property type="evidence" value="ECO:0007669"/>
    <property type="project" value="InterPro"/>
</dbReference>
<reference evidence="2 3" key="1">
    <citation type="submission" date="2016-09" db="EMBL/GenBank/DDBJ databases">
        <title>The draft genome of Dichanthelium oligosanthes: A C3 panicoid grass species.</title>
        <authorList>
            <person name="Studer A.J."/>
            <person name="Schnable J.C."/>
            <person name="Brutnell T.P."/>
        </authorList>
    </citation>
    <scope>NUCLEOTIDE SEQUENCE [LARGE SCALE GENOMIC DNA]</scope>
    <source>
        <strain evidence="3">cv. Kellogg 1175</strain>
        <tissue evidence="2">Leaf</tissue>
    </source>
</reference>
<evidence type="ECO:0000313" key="2">
    <source>
        <dbReference type="EMBL" id="OEL13344.1"/>
    </source>
</evidence>
<protein>
    <recommendedName>
        <fullName evidence="1">RNase H type-1 domain-containing protein</fullName>
    </recommendedName>
</protein>
<feature type="domain" description="RNase H type-1" evidence="1">
    <location>
        <begin position="2"/>
        <end position="61"/>
    </location>
</feature>
<keyword evidence="3" id="KW-1185">Reference proteome</keyword>
<accession>A0A1E5UKE0</accession>
<dbReference type="Proteomes" id="UP000095767">
    <property type="component" value="Unassembled WGS sequence"/>
</dbReference>
<organism evidence="2 3">
    <name type="scientific">Dichanthelium oligosanthes</name>
    <dbReference type="NCBI Taxonomy" id="888268"/>
    <lineage>
        <taxon>Eukaryota</taxon>
        <taxon>Viridiplantae</taxon>
        <taxon>Streptophyta</taxon>
        <taxon>Embryophyta</taxon>
        <taxon>Tracheophyta</taxon>
        <taxon>Spermatophyta</taxon>
        <taxon>Magnoliopsida</taxon>
        <taxon>Liliopsida</taxon>
        <taxon>Poales</taxon>
        <taxon>Poaceae</taxon>
        <taxon>PACMAD clade</taxon>
        <taxon>Panicoideae</taxon>
        <taxon>Panicodae</taxon>
        <taxon>Paniceae</taxon>
        <taxon>Dichantheliinae</taxon>
        <taxon>Dichanthelium</taxon>
    </lineage>
</organism>
<comment type="caution">
    <text evidence="2">The sequence shown here is derived from an EMBL/GenBank/DDBJ whole genome shotgun (WGS) entry which is preliminary data.</text>
</comment>
<dbReference type="EMBL" id="LWDX02073721">
    <property type="protein sequence ID" value="OEL13344.1"/>
    <property type="molecule type" value="Genomic_DNA"/>
</dbReference>
<sequence length="70" mass="7758">MVILETDNVALVNLLSSDAGGRSTIAGLWQEIQELGRSLLFFKILHVRREANVAAHCCAQMPTPERCSYL</sequence>